<name>A0A2A2EKM1_9BIFI</name>
<keyword evidence="1" id="KW-0472">Membrane</keyword>
<accession>A0A2A2EKM1</accession>
<feature type="transmembrane region" description="Helical" evidence="1">
    <location>
        <begin position="287"/>
        <end position="311"/>
    </location>
</feature>
<evidence type="ECO:0000256" key="1">
    <source>
        <dbReference type="SAM" id="Phobius"/>
    </source>
</evidence>
<sequence length="362" mass="38155">MKIRSVFSEAMRNIGSGTAHAVVLCLAVLLCGVLFGGYEAYDIITMQQEAQTRVNALADADMIATDGGVDGVACDGLPESTASAGMHAGAVDAGAEIALLSTPGKALQSFEVSPGMLELIASNDAHITKVDTSGVWIPEDVARDFGLSAGSRVQTSQGAINVAQVYAWPNDGRDTRFSYTFLIPRQASGERFNECWVRQWPHSQEASDLMYSTLIADGRSMQAAVIGVNKGFDAQYDPYRTYVARATRWVPVLAALCGVAIGVYAVQRRRLEYAGALHSGQSKGAQLLGIGTEALVWSALGAVSSCALICAYCVRTAPSDAQTVVQAACKAPLATAAAAVVAAVAAGVTVRQSQLFRLFKHR</sequence>
<proteinExistence type="predicted"/>
<feature type="transmembrane region" description="Helical" evidence="1">
    <location>
        <begin position="249"/>
        <end position="266"/>
    </location>
</feature>
<feature type="transmembrane region" description="Helical" evidence="1">
    <location>
        <begin position="331"/>
        <end position="350"/>
    </location>
</feature>
<keyword evidence="1" id="KW-1133">Transmembrane helix</keyword>
<reference evidence="2 3" key="1">
    <citation type="journal article" date="2017" name="ISME J.">
        <title>Unveiling bifidobacterial biogeography across the mammalian branch of the tree of life.</title>
        <authorList>
            <person name="Milani C."/>
            <person name="Mangifesta M."/>
            <person name="Mancabelli L."/>
            <person name="Lugli G.A."/>
            <person name="James K."/>
            <person name="Duranti S."/>
            <person name="Turroni F."/>
            <person name="Ferrario C."/>
            <person name="Ossiprandi M.C."/>
            <person name="van Sinderen D."/>
            <person name="Ventura M."/>
        </authorList>
    </citation>
    <scope>NUCLEOTIDE SEQUENCE [LARGE SCALE GENOMIC DNA]</scope>
    <source>
        <strain evidence="2 3">70</strain>
    </source>
</reference>
<dbReference type="Proteomes" id="UP000217986">
    <property type="component" value="Unassembled WGS sequence"/>
</dbReference>
<protein>
    <submittedName>
        <fullName evidence="2">Uncharacterized protein</fullName>
    </submittedName>
</protein>
<feature type="transmembrane region" description="Helical" evidence="1">
    <location>
        <begin position="21"/>
        <end position="41"/>
    </location>
</feature>
<keyword evidence="1" id="KW-0812">Transmembrane</keyword>
<dbReference type="OrthoDB" id="3716589at2"/>
<dbReference type="RefSeq" id="WP_095613208.1">
    <property type="nucleotide sequence ID" value="NZ_MVOG01000011.1"/>
</dbReference>
<dbReference type="EMBL" id="MVOG01000011">
    <property type="protein sequence ID" value="PAU69475.1"/>
    <property type="molecule type" value="Genomic_DNA"/>
</dbReference>
<organism evidence="2 3">
    <name type="scientific">Bifidobacterium italicum</name>
    <dbReference type="NCBI Taxonomy" id="1960968"/>
    <lineage>
        <taxon>Bacteria</taxon>
        <taxon>Bacillati</taxon>
        <taxon>Actinomycetota</taxon>
        <taxon>Actinomycetes</taxon>
        <taxon>Bifidobacteriales</taxon>
        <taxon>Bifidobacteriaceae</taxon>
        <taxon>Bifidobacterium</taxon>
    </lineage>
</organism>
<dbReference type="AlphaFoldDB" id="A0A2A2EKM1"/>
<gene>
    <name evidence="2" type="ORF">B1400_0841</name>
</gene>
<evidence type="ECO:0000313" key="3">
    <source>
        <dbReference type="Proteomes" id="UP000217986"/>
    </source>
</evidence>
<evidence type="ECO:0000313" key="2">
    <source>
        <dbReference type="EMBL" id="PAU69475.1"/>
    </source>
</evidence>
<keyword evidence="3" id="KW-1185">Reference proteome</keyword>
<comment type="caution">
    <text evidence="2">The sequence shown here is derived from an EMBL/GenBank/DDBJ whole genome shotgun (WGS) entry which is preliminary data.</text>
</comment>